<organism evidence="1 2">
    <name type="scientific">Cyclotella atomus</name>
    <dbReference type="NCBI Taxonomy" id="382360"/>
    <lineage>
        <taxon>Eukaryota</taxon>
        <taxon>Sar</taxon>
        <taxon>Stramenopiles</taxon>
        <taxon>Ochrophyta</taxon>
        <taxon>Bacillariophyta</taxon>
        <taxon>Coscinodiscophyceae</taxon>
        <taxon>Thalassiosirophycidae</taxon>
        <taxon>Stephanodiscales</taxon>
        <taxon>Stephanodiscaceae</taxon>
        <taxon>Cyclotella</taxon>
    </lineage>
</organism>
<name>A0ABD3Q2Y0_9STRA</name>
<evidence type="ECO:0008006" key="3">
    <source>
        <dbReference type="Google" id="ProtNLM"/>
    </source>
</evidence>
<protein>
    <recommendedName>
        <fullName evidence="3">F-box domain-containing protein</fullName>
    </recommendedName>
</protein>
<reference evidence="1 2" key="1">
    <citation type="submission" date="2024-10" db="EMBL/GenBank/DDBJ databases">
        <title>Updated reference genomes for cyclostephanoid diatoms.</title>
        <authorList>
            <person name="Roberts W.R."/>
            <person name="Alverson A.J."/>
        </authorList>
    </citation>
    <scope>NUCLEOTIDE SEQUENCE [LARGE SCALE GENOMIC DNA]</scope>
    <source>
        <strain evidence="1 2">AJA010-31</strain>
    </source>
</reference>
<accession>A0ABD3Q2Y0</accession>
<keyword evidence="2" id="KW-1185">Reference proteome</keyword>
<proteinExistence type="predicted"/>
<evidence type="ECO:0000313" key="2">
    <source>
        <dbReference type="Proteomes" id="UP001530400"/>
    </source>
</evidence>
<sequence>MCITNVGVSAEVVDRDRKRKLSNRSFGCHRHDLVPPRFISAKMMKTARLSFVCADERAASFEALPQELFCTIVAYLGPTSTTLCRLAQVTKGHRDMMKTIGDVMLPVAESRFRIPLSPMSISESSISLFVRHARIAKDVHDNLLVLEEALQKHFPTLENIKSAAVCQEGNTVTASEVDHALDIALCLLGAGHYSSLFSESSLDCSYLVARISNGAATTALEWKVSSLCAALGAKAYKYAKSILCEPAEVQYSAYFQVTDEYHEEDDCSVESNHSMDEDMNRLDKACMVMQLTVARDIEIARQVKLASGISSSAVAK</sequence>
<comment type="caution">
    <text evidence="1">The sequence shown here is derived from an EMBL/GenBank/DDBJ whole genome shotgun (WGS) entry which is preliminary data.</text>
</comment>
<gene>
    <name evidence="1" type="ORF">ACHAWO_013405</name>
</gene>
<evidence type="ECO:0000313" key="1">
    <source>
        <dbReference type="EMBL" id="KAL3793896.1"/>
    </source>
</evidence>
<dbReference type="Proteomes" id="UP001530400">
    <property type="component" value="Unassembled WGS sequence"/>
</dbReference>
<dbReference type="AlphaFoldDB" id="A0ABD3Q2Y0"/>
<dbReference type="EMBL" id="JALLPJ020000378">
    <property type="protein sequence ID" value="KAL3793896.1"/>
    <property type="molecule type" value="Genomic_DNA"/>
</dbReference>